<name>M2CLW6_TREDN</name>
<evidence type="ECO:0000313" key="2">
    <source>
        <dbReference type="EMBL" id="EMB34548.1"/>
    </source>
</evidence>
<keyword evidence="1" id="KW-0472">Membrane</keyword>
<keyword evidence="1" id="KW-1133">Transmembrane helix</keyword>
<keyword evidence="1" id="KW-0812">Transmembrane</keyword>
<dbReference type="Proteomes" id="UP000011708">
    <property type="component" value="Chromosome"/>
</dbReference>
<feature type="transmembrane region" description="Helical" evidence="1">
    <location>
        <begin position="14"/>
        <end position="35"/>
    </location>
</feature>
<comment type="caution">
    <text evidence="2">The sequence shown here is derived from an EMBL/GenBank/DDBJ whole genome shotgun (WGS) entry which is preliminary data.</text>
</comment>
<protein>
    <submittedName>
        <fullName evidence="2">Uncharacterized protein</fullName>
    </submittedName>
</protein>
<dbReference type="HOGENOM" id="CLU_1991673_0_0_12"/>
<dbReference type="RefSeq" id="WP_002686774.1">
    <property type="nucleotide sequence ID" value="NZ_CM001794.1"/>
</dbReference>
<proteinExistence type="predicted"/>
<dbReference type="AlphaFoldDB" id="M2CLW6"/>
<evidence type="ECO:0000256" key="1">
    <source>
        <dbReference type="SAM" id="Phobius"/>
    </source>
</evidence>
<reference evidence="2" key="1">
    <citation type="submission" date="2012-01" db="EMBL/GenBank/DDBJ databases">
        <title>The Genome Sequence of Treponema denticola H1-T.</title>
        <authorList>
            <consortium name="The Broad Institute Genome Sequencing Platform"/>
            <person name="Earl A."/>
            <person name="Ward D."/>
            <person name="Feldgarden M."/>
            <person name="Gevers D."/>
            <person name="Blanton J.M."/>
            <person name="Fenno C.J."/>
            <person name="Baranova O.V."/>
            <person name="Mathney J."/>
            <person name="Dewhirst F.E."/>
            <person name="Izard J."/>
            <person name="Young S.K."/>
            <person name="Zeng Q."/>
            <person name="Gargeya S."/>
            <person name="Fitzgerald M."/>
            <person name="Haas B."/>
            <person name="Abouelleil A."/>
            <person name="Alvarado L."/>
            <person name="Arachchi H.M."/>
            <person name="Berlin A."/>
            <person name="Chapman S.B."/>
            <person name="Gearin G."/>
            <person name="Goldberg J."/>
            <person name="Griggs A."/>
            <person name="Gujja S."/>
            <person name="Hansen M."/>
            <person name="Heiman D."/>
            <person name="Howarth C."/>
            <person name="Larimer J."/>
            <person name="Lui A."/>
            <person name="MacDonald P.J.P."/>
            <person name="McCowen C."/>
            <person name="Montmayeur A."/>
            <person name="Murphy C."/>
            <person name="Neiman D."/>
            <person name="Pearson M."/>
            <person name="Priest M."/>
            <person name="Roberts A."/>
            <person name="Saif S."/>
            <person name="Shea T."/>
            <person name="Sisk P."/>
            <person name="Stolte C."/>
            <person name="Sykes S."/>
            <person name="Wortman J."/>
            <person name="Nusbaum C."/>
            <person name="Birren B."/>
        </authorList>
    </citation>
    <scope>NUCLEOTIDE SEQUENCE [LARGE SCALE GENOMIC DNA]</scope>
    <source>
        <strain evidence="2">H1-T</strain>
    </source>
</reference>
<dbReference type="EMBL" id="AGDW01000001">
    <property type="protein sequence ID" value="EMB34548.1"/>
    <property type="molecule type" value="Genomic_DNA"/>
</dbReference>
<gene>
    <name evidence="2" type="ORF">HMPREF9725_00087</name>
</gene>
<accession>M2CLW6</accession>
<organism evidence="2">
    <name type="scientific">Treponema denticola H1-T</name>
    <dbReference type="NCBI Taxonomy" id="999431"/>
    <lineage>
        <taxon>Bacteria</taxon>
        <taxon>Pseudomonadati</taxon>
        <taxon>Spirochaetota</taxon>
        <taxon>Spirochaetia</taxon>
        <taxon>Spirochaetales</taxon>
        <taxon>Treponemataceae</taxon>
        <taxon>Treponema</taxon>
    </lineage>
</organism>
<sequence length="128" mass="15364">MGILEEFGFDLKDLLKIIIILFIDIIIITTLLFVVKYETNPIYQQNISCPIVSKKIVREKDKITYKLNFKLKHFSILNDDHIYITKEEYDLLKKSDEISFIFNTKTKSIRLDEEKFNDLIEELKMKRR</sequence>
<dbReference type="PATRIC" id="fig|999431.4.peg.90"/>